<dbReference type="AlphaFoldDB" id="K1VLP8"/>
<dbReference type="Proteomes" id="UP000006757">
    <property type="component" value="Unassembled WGS sequence"/>
</dbReference>
<evidence type="ECO:0000259" key="2">
    <source>
        <dbReference type="PROSITE" id="PS50263"/>
    </source>
</evidence>
<comment type="caution">
    <text evidence="3">The sequence shown here is derived from an EMBL/GenBank/DDBJ whole genome shotgun (WGS) entry which is preliminary data.</text>
</comment>
<evidence type="ECO:0000256" key="1">
    <source>
        <dbReference type="SAM" id="MobiDB-lite"/>
    </source>
</evidence>
<feature type="domain" description="CN hydrolase" evidence="2">
    <location>
        <begin position="25"/>
        <end position="288"/>
    </location>
</feature>
<dbReference type="eggNOG" id="KOG0807">
    <property type="taxonomic scope" value="Eukaryota"/>
</dbReference>
<feature type="region of interest" description="Disordered" evidence="1">
    <location>
        <begin position="151"/>
        <end position="174"/>
    </location>
</feature>
<protein>
    <submittedName>
        <fullName evidence="3">Nitrilase-like protein</fullName>
    </submittedName>
</protein>
<dbReference type="Pfam" id="PF00795">
    <property type="entry name" value="CN_hydrolase"/>
    <property type="match status" value="1"/>
</dbReference>
<dbReference type="PROSITE" id="PS01227">
    <property type="entry name" value="UPF0012"/>
    <property type="match status" value="1"/>
</dbReference>
<dbReference type="InterPro" id="IPR001110">
    <property type="entry name" value="UPF0012_CS"/>
</dbReference>
<organism evidence="3 4">
    <name type="scientific">Trichosporon asahii var. asahii (strain CBS 8904)</name>
    <name type="common">Yeast</name>
    <dbReference type="NCBI Taxonomy" id="1220162"/>
    <lineage>
        <taxon>Eukaryota</taxon>
        <taxon>Fungi</taxon>
        <taxon>Dikarya</taxon>
        <taxon>Basidiomycota</taxon>
        <taxon>Agaricomycotina</taxon>
        <taxon>Tremellomycetes</taxon>
        <taxon>Trichosporonales</taxon>
        <taxon>Trichosporonaceae</taxon>
        <taxon>Trichosporon</taxon>
    </lineage>
</organism>
<sequence>MLLRSLARTLTPSVRGFSTSTPRMTKVAVVQLRSTNNVQDNLARSDKVIREAVAAGAKACFLPEASDYIAATADETRNLAQPLSQHEYALGLRKLAKELGVVIAAGIHDLPEDPQGDDRVQNTQVLIGTDGELLADYNKLHLFDVVLPGTPGPNGEQRMKRTGESDRIRPGQEVVPPIDVPGLGKVGLEICYDLRFPELHIILTRLGAQILTFPSAFTVKTGRDHWATLCYQVYVLAATQYGLHNPGKSGRTSWGEALAFDPWGRQLGRLRSMGDGGDEAEINAIYDTGGEYFICDVDVNNVGEVKKQLPLADQKRADIYGVVGKEVPKKPIE</sequence>
<dbReference type="OMA" id="KRESWGH"/>
<keyword evidence="4" id="KW-1185">Reference proteome</keyword>
<feature type="compositionally biased region" description="Basic and acidic residues" evidence="1">
    <location>
        <begin position="157"/>
        <end position="170"/>
    </location>
</feature>
<dbReference type="Gene3D" id="3.60.110.10">
    <property type="entry name" value="Carbon-nitrogen hydrolase"/>
    <property type="match status" value="1"/>
</dbReference>
<dbReference type="STRING" id="1220162.K1VLP8"/>
<gene>
    <name evidence="3" type="ORF">A1Q2_05424</name>
</gene>
<dbReference type="SUPFAM" id="SSF56317">
    <property type="entry name" value="Carbon-nitrogen hydrolase"/>
    <property type="match status" value="1"/>
</dbReference>
<dbReference type="OrthoDB" id="10250282at2759"/>
<accession>K1VLP8</accession>
<dbReference type="InterPro" id="IPR036526">
    <property type="entry name" value="C-N_Hydrolase_sf"/>
</dbReference>
<dbReference type="InParanoid" id="K1VLP8"/>
<evidence type="ECO:0000313" key="4">
    <source>
        <dbReference type="Proteomes" id="UP000006757"/>
    </source>
</evidence>
<proteinExistence type="predicted"/>
<dbReference type="InterPro" id="IPR003010">
    <property type="entry name" value="C-N_Hydrolase"/>
</dbReference>
<dbReference type="EMBL" id="AMBO01000345">
    <property type="protein sequence ID" value="EKD00247.1"/>
    <property type="molecule type" value="Genomic_DNA"/>
</dbReference>
<dbReference type="FunCoup" id="K1VLP8">
    <property type="interactions" value="62"/>
</dbReference>
<name>K1VLP8_TRIAC</name>
<dbReference type="PANTHER" id="PTHR23088:SF27">
    <property type="entry name" value="DEAMINATED GLUTATHIONE AMIDASE"/>
    <property type="match status" value="1"/>
</dbReference>
<evidence type="ECO:0000313" key="3">
    <source>
        <dbReference type="EMBL" id="EKD00247.1"/>
    </source>
</evidence>
<reference evidence="3 4" key="1">
    <citation type="journal article" date="2012" name="Eukaryot. Cell">
        <title>Genome sequence of the Trichosporon asahii environmental strain CBS 8904.</title>
        <authorList>
            <person name="Yang R.Y."/>
            <person name="Li H.T."/>
            <person name="Zhu H."/>
            <person name="Zhou G.P."/>
            <person name="Wang M."/>
            <person name="Wang L."/>
        </authorList>
    </citation>
    <scope>NUCLEOTIDE SEQUENCE [LARGE SCALE GENOMIC DNA]</scope>
    <source>
        <strain evidence="3 4">CBS 8904</strain>
    </source>
</reference>
<dbReference type="PANTHER" id="PTHR23088">
    <property type="entry name" value="NITRILASE-RELATED"/>
    <property type="match status" value="1"/>
</dbReference>
<dbReference type="PROSITE" id="PS50263">
    <property type="entry name" value="CN_HYDROLASE"/>
    <property type="match status" value="1"/>
</dbReference>
<dbReference type="HOGENOM" id="CLU_030130_1_2_1"/>